<keyword evidence="4 12" id="KW-0812">Transmembrane</keyword>
<protein>
    <recommendedName>
        <fullName evidence="12">ATP synthase subunit b</fullName>
    </recommendedName>
    <alternativeName>
        <fullName evidence="12">ATP synthase F(0) sector subunit b</fullName>
    </alternativeName>
    <alternativeName>
        <fullName evidence="12">ATPase subunit I</fullName>
    </alternativeName>
    <alternativeName>
        <fullName evidence="12">F-type ATPase subunit b</fullName>
        <shortName evidence="12">F-ATPase subunit b</shortName>
    </alternativeName>
</protein>
<sequence length="184" mass="21111">MFDFSMQTMILSGITDMFERLNITWQGIVLHLIALIILTVGLYLLLFKPVKKMIRERQEKVKKIEKENADLNEEVKKLKNSTEETLAEAKKEAAAIHDNAVKVAGRKADDIMADAKRRAKALVDRTEAEMAEERRKLEAEIERQIADVSVSVAEKVLGRTVSREDNKKLIDESLKEWSEDEKTR</sequence>
<dbReference type="InterPro" id="IPR005864">
    <property type="entry name" value="ATP_synth_F0_bsu_bac"/>
</dbReference>
<keyword evidence="6 12" id="KW-1133">Transmembrane helix</keyword>
<gene>
    <name evidence="12 15" type="primary">atpF</name>
    <name evidence="15" type="ORF">H9728_01900</name>
</gene>
<dbReference type="GO" id="GO:0046961">
    <property type="term" value="F:proton-transporting ATPase activity, rotational mechanism"/>
    <property type="evidence" value="ECO:0007669"/>
    <property type="project" value="TreeGrafter"/>
</dbReference>
<dbReference type="GO" id="GO:0045259">
    <property type="term" value="C:proton-transporting ATP synthase complex"/>
    <property type="evidence" value="ECO:0007669"/>
    <property type="project" value="UniProtKB-KW"/>
</dbReference>
<evidence type="ECO:0000256" key="11">
    <source>
        <dbReference type="ARBA" id="ARBA00037847"/>
    </source>
</evidence>
<evidence type="ECO:0000256" key="12">
    <source>
        <dbReference type="HAMAP-Rule" id="MF_01398"/>
    </source>
</evidence>
<comment type="subunit">
    <text evidence="12">F-type ATPases have 2 components, F(1) - the catalytic core - and F(0) - the membrane proton channel. F(1) has five subunits: alpha(3), beta(3), gamma(1), delta(1), epsilon(1). F(0) has three main subunits: a(1), b(2) and c(10-14). The alpha and beta chains form an alternating ring which encloses part of the gamma chain. F(1) is attached to F(0) by a central stalk formed by the gamma and epsilon chains, while a peripheral stalk is formed by the delta and b chains.</text>
</comment>
<evidence type="ECO:0000256" key="10">
    <source>
        <dbReference type="ARBA" id="ARBA00025198"/>
    </source>
</evidence>
<organism evidence="15 16">
    <name type="scientific">Candidatus Borkfalkia excrementavium</name>
    <dbReference type="NCBI Taxonomy" id="2838505"/>
    <lineage>
        <taxon>Bacteria</taxon>
        <taxon>Bacillati</taxon>
        <taxon>Bacillota</taxon>
        <taxon>Clostridia</taxon>
        <taxon>Christensenellales</taxon>
        <taxon>Christensenellaceae</taxon>
        <taxon>Candidatus Borkfalkia</taxon>
    </lineage>
</organism>
<reference evidence="15" key="2">
    <citation type="submission" date="2021-04" db="EMBL/GenBank/DDBJ databases">
        <authorList>
            <person name="Gilroy R."/>
        </authorList>
    </citation>
    <scope>NUCLEOTIDE SEQUENCE</scope>
    <source>
        <strain evidence="15">CHK199-9574</strain>
    </source>
</reference>
<evidence type="ECO:0000313" key="15">
    <source>
        <dbReference type="EMBL" id="HIY77774.1"/>
    </source>
</evidence>
<keyword evidence="7 12" id="KW-0406">Ion transport</keyword>
<evidence type="ECO:0000256" key="5">
    <source>
        <dbReference type="ARBA" id="ARBA00022781"/>
    </source>
</evidence>
<evidence type="ECO:0000256" key="7">
    <source>
        <dbReference type="ARBA" id="ARBA00023065"/>
    </source>
</evidence>
<keyword evidence="2 12" id="KW-0813">Transport</keyword>
<dbReference type="NCBIfam" id="TIGR01144">
    <property type="entry name" value="ATP_synt_b"/>
    <property type="match status" value="1"/>
</dbReference>
<feature type="coiled-coil region" evidence="14">
    <location>
        <begin position="50"/>
        <end position="147"/>
    </location>
</feature>
<evidence type="ECO:0000256" key="3">
    <source>
        <dbReference type="ARBA" id="ARBA00022547"/>
    </source>
</evidence>
<dbReference type="CDD" id="cd06503">
    <property type="entry name" value="ATP-synt_Fo_b"/>
    <property type="match status" value="1"/>
</dbReference>
<comment type="function">
    <text evidence="10 12">F(1)F(0) ATP synthase produces ATP from ADP in the presence of a proton or sodium gradient. F-type ATPases consist of two structural domains, F(1) containing the extramembraneous catalytic core and F(0) containing the membrane proton channel, linked together by a central stalk and a peripheral stalk. During catalysis, ATP synthesis in the catalytic domain of F(1) is coupled via a rotary mechanism of the central stalk subunits to proton translocation.</text>
</comment>
<evidence type="ECO:0000256" key="13">
    <source>
        <dbReference type="RuleBase" id="RU003848"/>
    </source>
</evidence>
<comment type="caution">
    <text evidence="15">The sequence shown here is derived from an EMBL/GenBank/DDBJ whole genome shotgun (WGS) entry which is preliminary data.</text>
</comment>
<evidence type="ECO:0000256" key="8">
    <source>
        <dbReference type="ARBA" id="ARBA00023136"/>
    </source>
</evidence>
<name>A0A9D2CFE0_9FIRM</name>
<dbReference type="GO" id="GO:0012505">
    <property type="term" value="C:endomembrane system"/>
    <property type="evidence" value="ECO:0007669"/>
    <property type="project" value="UniProtKB-SubCell"/>
</dbReference>
<dbReference type="GO" id="GO:0005886">
    <property type="term" value="C:plasma membrane"/>
    <property type="evidence" value="ECO:0007669"/>
    <property type="project" value="UniProtKB-SubCell"/>
</dbReference>
<dbReference type="GO" id="GO:0046933">
    <property type="term" value="F:proton-transporting ATP synthase activity, rotational mechanism"/>
    <property type="evidence" value="ECO:0007669"/>
    <property type="project" value="UniProtKB-UniRule"/>
</dbReference>
<evidence type="ECO:0000256" key="14">
    <source>
        <dbReference type="SAM" id="Coils"/>
    </source>
</evidence>
<evidence type="ECO:0000256" key="4">
    <source>
        <dbReference type="ARBA" id="ARBA00022692"/>
    </source>
</evidence>
<evidence type="ECO:0000313" key="16">
    <source>
        <dbReference type="Proteomes" id="UP000824135"/>
    </source>
</evidence>
<proteinExistence type="inferred from homology"/>
<dbReference type="InterPro" id="IPR002146">
    <property type="entry name" value="ATP_synth_b/b'su_bac/chlpt"/>
</dbReference>
<feature type="transmembrane region" description="Helical" evidence="12">
    <location>
        <begin position="28"/>
        <end position="47"/>
    </location>
</feature>
<keyword evidence="8 12" id="KW-0472">Membrane</keyword>
<dbReference type="PANTHER" id="PTHR33445">
    <property type="entry name" value="ATP SYNTHASE SUBUNIT B', CHLOROPLASTIC"/>
    <property type="match status" value="1"/>
</dbReference>
<keyword evidence="9 12" id="KW-0066">ATP synthesis</keyword>
<evidence type="ECO:0000256" key="6">
    <source>
        <dbReference type="ARBA" id="ARBA00022989"/>
    </source>
</evidence>
<keyword evidence="3 12" id="KW-0138">CF(0)</keyword>
<evidence type="ECO:0000256" key="9">
    <source>
        <dbReference type="ARBA" id="ARBA00023310"/>
    </source>
</evidence>
<dbReference type="EMBL" id="DXCO01000014">
    <property type="protein sequence ID" value="HIY77774.1"/>
    <property type="molecule type" value="Genomic_DNA"/>
</dbReference>
<dbReference type="HAMAP" id="MF_01398">
    <property type="entry name" value="ATP_synth_b_bprime"/>
    <property type="match status" value="1"/>
</dbReference>
<dbReference type="AlphaFoldDB" id="A0A9D2CFE0"/>
<evidence type="ECO:0000256" key="1">
    <source>
        <dbReference type="ARBA" id="ARBA00005513"/>
    </source>
</evidence>
<keyword evidence="5 12" id="KW-0375">Hydrogen ion transport</keyword>
<accession>A0A9D2CFE0</accession>
<keyword evidence="14" id="KW-0175">Coiled coil</keyword>
<dbReference type="PANTHER" id="PTHR33445:SF2">
    <property type="entry name" value="ATP SYNTHASE SUBUNIT B', CHLOROPLASTIC"/>
    <property type="match status" value="1"/>
</dbReference>
<dbReference type="Proteomes" id="UP000824135">
    <property type="component" value="Unassembled WGS sequence"/>
</dbReference>
<comment type="similarity">
    <text evidence="1 12 13">Belongs to the ATPase B chain family.</text>
</comment>
<reference evidence="15" key="1">
    <citation type="journal article" date="2021" name="PeerJ">
        <title>Extensive microbial diversity within the chicken gut microbiome revealed by metagenomics and culture.</title>
        <authorList>
            <person name="Gilroy R."/>
            <person name="Ravi A."/>
            <person name="Getino M."/>
            <person name="Pursley I."/>
            <person name="Horton D.L."/>
            <person name="Alikhan N.F."/>
            <person name="Baker D."/>
            <person name="Gharbi K."/>
            <person name="Hall N."/>
            <person name="Watson M."/>
            <person name="Adriaenssens E.M."/>
            <person name="Foster-Nyarko E."/>
            <person name="Jarju S."/>
            <person name="Secka A."/>
            <person name="Antonio M."/>
            <person name="Oren A."/>
            <person name="Chaudhuri R.R."/>
            <person name="La Ragione R."/>
            <person name="Hildebrand F."/>
            <person name="Pallen M.J."/>
        </authorList>
    </citation>
    <scope>NUCLEOTIDE SEQUENCE</scope>
    <source>
        <strain evidence="15">CHK199-9574</strain>
    </source>
</reference>
<comment type="function">
    <text evidence="12">Component of the F(0) channel, it forms part of the peripheral stalk, linking F(1) to F(0).</text>
</comment>
<dbReference type="InterPro" id="IPR050059">
    <property type="entry name" value="ATP_synthase_B_chain"/>
</dbReference>
<dbReference type="Pfam" id="PF00430">
    <property type="entry name" value="ATP-synt_B"/>
    <property type="match status" value="1"/>
</dbReference>
<comment type="subcellular location">
    <subcellularLocation>
        <location evidence="12">Cell membrane</location>
        <topology evidence="12">Single-pass membrane protein</topology>
    </subcellularLocation>
    <subcellularLocation>
        <location evidence="11">Endomembrane system</location>
        <topology evidence="11">Single-pass membrane protein</topology>
    </subcellularLocation>
</comment>
<evidence type="ECO:0000256" key="2">
    <source>
        <dbReference type="ARBA" id="ARBA00022448"/>
    </source>
</evidence>
<keyword evidence="12" id="KW-1003">Cell membrane</keyword>